<keyword evidence="2" id="KW-0812">Transmembrane</keyword>
<organism evidence="3 4">
    <name type="scientific">Streptomyces viridochromogenes (strain DSM 40736 / JCM 4977 / BCRC 1201 / Tue 494)</name>
    <dbReference type="NCBI Taxonomy" id="591159"/>
    <lineage>
        <taxon>Bacteria</taxon>
        <taxon>Bacillati</taxon>
        <taxon>Actinomycetota</taxon>
        <taxon>Actinomycetes</taxon>
        <taxon>Kitasatosporales</taxon>
        <taxon>Streptomycetaceae</taxon>
        <taxon>Streptomyces</taxon>
    </lineage>
</organism>
<keyword evidence="2" id="KW-1133">Transmembrane helix</keyword>
<gene>
    <name evidence="3" type="ORF">SSQG_07528</name>
</gene>
<dbReference type="STRING" id="591159.SSQG_07528"/>
<accession>D9XGC1</accession>
<feature type="transmembrane region" description="Helical" evidence="2">
    <location>
        <begin position="63"/>
        <end position="82"/>
    </location>
</feature>
<dbReference type="HOGENOM" id="CLU_1446947_0_0_11"/>
<name>D9XGC1_STRVT</name>
<evidence type="ECO:0000313" key="3">
    <source>
        <dbReference type="EMBL" id="EFL37010.1"/>
    </source>
</evidence>
<protein>
    <submittedName>
        <fullName evidence="3">Predicted protein</fullName>
    </submittedName>
</protein>
<feature type="transmembrane region" description="Helical" evidence="2">
    <location>
        <begin position="160"/>
        <end position="186"/>
    </location>
</feature>
<dbReference type="EMBL" id="GG657757">
    <property type="protein sequence ID" value="EFL37010.1"/>
    <property type="molecule type" value="Genomic_DNA"/>
</dbReference>
<evidence type="ECO:0000313" key="4">
    <source>
        <dbReference type="Proteomes" id="UP000004184"/>
    </source>
</evidence>
<dbReference type="AlphaFoldDB" id="D9XGC1"/>
<reference evidence="4" key="1">
    <citation type="submission" date="2009-02" db="EMBL/GenBank/DDBJ databases">
        <title>Annotation of Streptomyces viridochromogenes strain DSM 40736.</title>
        <authorList>
            <consortium name="The Broad Institute Genome Sequencing Platform"/>
            <consortium name="Broad Institute Microbial Sequencing Center"/>
            <person name="Fischbach M."/>
            <person name="Godfrey P."/>
            <person name="Ward D."/>
            <person name="Young S."/>
            <person name="Zeng Q."/>
            <person name="Koehrsen M."/>
            <person name="Alvarado L."/>
            <person name="Berlin A.M."/>
            <person name="Bochicchio J."/>
            <person name="Borenstein D."/>
            <person name="Chapman S.B."/>
            <person name="Chen Z."/>
            <person name="Engels R."/>
            <person name="Freedman E."/>
            <person name="Gellesch M."/>
            <person name="Goldberg J."/>
            <person name="Griggs A."/>
            <person name="Gujja S."/>
            <person name="Heilman E.R."/>
            <person name="Heiman D.I."/>
            <person name="Hepburn T.A."/>
            <person name="Howarth C."/>
            <person name="Jen D."/>
            <person name="Larson L."/>
            <person name="Lewis B."/>
            <person name="Mehta T."/>
            <person name="Park D."/>
            <person name="Pearson M."/>
            <person name="Richards J."/>
            <person name="Roberts A."/>
            <person name="Saif S."/>
            <person name="Shea T.D."/>
            <person name="Shenoy N."/>
            <person name="Sisk P."/>
            <person name="Stolte C."/>
            <person name="Sykes S.N."/>
            <person name="Thomson T."/>
            <person name="Walk T."/>
            <person name="White J."/>
            <person name="Yandava C."/>
            <person name="Straight P."/>
            <person name="Clardy J."/>
            <person name="Hung D."/>
            <person name="Kolter R."/>
            <person name="Mekalanos J."/>
            <person name="Walker S."/>
            <person name="Walsh C.T."/>
            <person name="Wieland-Brown L.C."/>
            <person name="Haas B."/>
            <person name="Nusbaum C."/>
            <person name="Birren B."/>
        </authorList>
    </citation>
    <scope>NUCLEOTIDE SEQUENCE [LARGE SCALE GENOMIC DNA]</scope>
    <source>
        <strain evidence="4">DSM 40736 / JCM 4977 / BCRC 1201 / Tue 494</strain>
    </source>
</reference>
<dbReference type="eggNOG" id="ENOG5031GM4">
    <property type="taxonomic scope" value="Bacteria"/>
</dbReference>
<feature type="region of interest" description="Disordered" evidence="1">
    <location>
        <begin position="1"/>
        <end position="25"/>
    </location>
</feature>
<keyword evidence="2" id="KW-0472">Membrane</keyword>
<keyword evidence="4" id="KW-1185">Reference proteome</keyword>
<dbReference type="Proteomes" id="UP000004184">
    <property type="component" value="Unassembled WGS sequence"/>
</dbReference>
<sequence length="187" mass="20449">MQPPPCPGRHTVMPSSSKNVTPDAPARVPLPSPGVALAWLLFIAYLATVTTVAVLGEPMRWMAPALGVLPLTVGVLLVVGMIREVWKWVSLRRHGVTVTAVWSGYESKKRRFVFADAEGTPHEFLSRHHLAAEIQVTYDPRDPRRTYSPMPLLPRVIETVGGLIVTGVFLALGIALVPVQLFLVLFG</sequence>
<evidence type="ECO:0000256" key="2">
    <source>
        <dbReference type="SAM" id="Phobius"/>
    </source>
</evidence>
<proteinExistence type="predicted"/>
<feature type="transmembrane region" description="Helical" evidence="2">
    <location>
        <begin position="36"/>
        <end position="56"/>
    </location>
</feature>
<evidence type="ECO:0000256" key="1">
    <source>
        <dbReference type="SAM" id="MobiDB-lite"/>
    </source>
</evidence>